<dbReference type="PANTHER" id="PTHR10906">
    <property type="entry name" value="SECY/SEC61-ALPHA FAMILY MEMBER"/>
    <property type="match status" value="1"/>
</dbReference>
<dbReference type="SUPFAM" id="SSF103491">
    <property type="entry name" value="Preprotein translocase SecY subunit"/>
    <property type="match status" value="1"/>
</dbReference>
<comment type="function">
    <text evidence="9 10">The central subunit of the protein translocation channel SecYEG. Consists of two halves formed by TMs 1-5 and 6-10. These two domains form a lateral gate at the front which open onto the bilayer between TMs 2 and 7, and are clamped together by SecE at the back. The channel is closed by both a pore ring composed of hydrophobic SecY resides and a short helix (helix 2A) on the extracellular side of the membrane which forms a plug. The plug probably moves laterally to allow the channel to open. The ring and the pore may move independently.</text>
</comment>
<evidence type="ECO:0000256" key="8">
    <source>
        <dbReference type="ARBA" id="ARBA00023136"/>
    </source>
</evidence>
<dbReference type="EMBL" id="JAGJCB010000004">
    <property type="protein sequence ID" value="MBP0903396.1"/>
    <property type="molecule type" value="Genomic_DNA"/>
</dbReference>
<keyword evidence="6 9" id="KW-1133">Transmembrane helix</keyword>
<evidence type="ECO:0000256" key="3">
    <source>
        <dbReference type="ARBA" id="ARBA00022448"/>
    </source>
</evidence>
<protein>
    <recommendedName>
        <fullName evidence="9 10">Protein translocase subunit SecY</fullName>
    </recommendedName>
</protein>
<evidence type="ECO:0000256" key="9">
    <source>
        <dbReference type="HAMAP-Rule" id="MF_01465"/>
    </source>
</evidence>
<dbReference type="PROSITE" id="PS00756">
    <property type="entry name" value="SECY_2"/>
    <property type="match status" value="1"/>
</dbReference>
<proteinExistence type="inferred from homology"/>
<evidence type="ECO:0000256" key="6">
    <source>
        <dbReference type="ARBA" id="ARBA00022989"/>
    </source>
</evidence>
<gene>
    <name evidence="9 13" type="primary">secY</name>
    <name evidence="13" type="ORF">J8H85_06115</name>
</gene>
<keyword evidence="9" id="KW-1003">Cell membrane</keyword>
<dbReference type="PROSITE" id="PS00755">
    <property type="entry name" value="SECY_1"/>
    <property type="match status" value="1"/>
</dbReference>
<feature type="transmembrane region" description="Helical" evidence="9">
    <location>
        <begin position="214"/>
        <end position="238"/>
    </location>
</feature>
<feature type="transmembrane region" description="Helical" evidence="9">
    <location>
        <begin position="153"/>
        <end position="172"/>
    </location>
</feature>
<feature type="transmembrane region" description="Helical" evidence="9">
    <location>
        <begin position="184"/>
        <end position="202"/>
    </location>
</feature>
<evidence type="ECO:0000256" key="2">
    <source>
        <dbReference type="ARBA" id="ARBA00005751"/>
    </source>
</evidence>
<evidence type="ECO:0000256" key="5">
    <source>
        <dbReference type="ARBA" id="ARBA00022927"/>
    </source>
</evidence>
<feature type="transmembrane region" description="Helical" evidence="9">
    <location>
        <begin position="374"/>
        <end position="396"/>
    </location>
</feature>
<dbReference type="HAMAP" id="MF_01465">
    <property type="entry name" value="SecY"/>
    <property type="match status" value="1"/>
</dbReference>
<feature type="transmembrane region" description="Helical" evidence="9">
    <location>
        <begin position="20"/>
        <end position="41"/>
    </location>
</feature>
<comment type="subunit">
    <text evidence="9">Component of the Sec protein translocase complex. Heterotrimer consisting of SecY, SecE and SecG subunits. The heterotrimers can form oligomers, although 1 heterotrimer is thought to be able to translocate proteins. Interacts with the ribosome. Interacts with SecDF, and other proteins may be involved. Interacts with SecA.</text>
</comment>
<keyword evidence="4 9" id="KW-0812">Transmembrane</keyword>
<evidence type="ECO:0000256" key="10">
    <source>
        <dbReference type="RuleBase" id="RU000537"/>
    </source>
</evidence>
<dbReference type="Gene3D" id="1.10.3370.10">
    <property type="entry name" value="SecY subunit domain"/>
    <property type="match status" value="1"/>
</dbReference>
<evidence type="ECO:0000313" key="14">
    <source>
        <dbReference type="Proteomes" id="UP000670776"/>
    </source>
</evidence>
<accession>A0ABS4BS46</accession>
<comment type="caution">
    <text evidence="13">The sequence shown here is derived from an EMBL/GenBank/DDBJ whole genome shotgun (WGS) entry which is preliminary data.</text>
</comment>
<keyword evidence="7 9" id="KW-0811">Translocation</keyword>
<keyword evidence="3 9" id="KW-0813">Transport</keyword>
<dbReference type="PRINTS" id="PR00303">
    <property type="entry name" value="SECYTRNLCASE"/>
</dbReference>
<feature type="transmembrane region" description="Helical" evidence="9">
    <location>
        <begin position="272"/>
        <end position="293"/>
    </location>
</feature>
<dbReference type="InterPro" id="IPR026593">
    <property type="entry name" value="SecY"/>
</dbReference>
<comment type="similarity">
    <text evidence="2 9 12">Belongs to the SecY/SEC61-alpha family.</text>
</comment>
<feature type="transmembrane region" description="Helical" evidence="9">
    <location>
        <begin position="402"/>
        <end position="422"/>
    </location>
</feature>
<dbReference type="RefSeq" id="WP_209653651.1">
    <property type="nucleotide sequence ID" value="NZ_JAGJCB010000004.1"/>
</dbReference>
<dbReference type="InterPro" id="IPR002208">
    <property type="entry name" value="SecY/SEC61-alpha"/>
</dbReference>
<reference evidence="13 14" key="1">
    <citation type="submission" date="2021-04" db="EMBL/GenBank/DDBJ databases">
        <title>Mariniflexile gromovii gen. nov., sp. nov., a gliding bacterium isolated from the sea urchin Strongylocentrotus intermedius.</title>
        <authorList>
            <person name="Ko S."/>
            <person name="Le V."/>
            <person name="Ahn C.-Y."/>
            <person name="Oh H.-M."/>
        </authorList>
    </citation>
    <scope>NUCLEOTIDE SEQUENCE [LARGE SCALE GENOMIC DNA]</scope>
    <source>
        <strain evidence="13 14">KCTC 12570</strain>
    </source>
</reference>
<evidence type="ECO:0000313" key="13">
    <source>
        <dbReference type="EMBL" id="MBP0903396.1"/>
    </source>
</evidence>
<sequence>MKFIESLKNVWKIEELRNRIIVTLGLLLVYRFGAQVVLPGIDAAQLEGLADSTDGGLLGLLNAFTGGAFANASVFALGIMPYISASIVVQLMGIAIPYLQKLQKEGASGQKKINQITRWLTIAICLLQAPGYLASLPALGIPTSAFLLGTGPLFYFSSVTILVTGCIFAMWLGEKITDKGIGNGISLLIMVGIIARMPASFIQNAATRLEGNNVMLILFELVLWFAIILGCIMLVMAVRKIAVQYARRTATGDYEKSAMAGSRQYIPLKLNASGVMPIIFAQAIMFVPSLIGGSSLLKETAFGAWMQTNYADIFGLAYNITFAILIIIFTYFYTAITVPTNKMADDLKRSGGFIPGIRPGTETSEYLDKIMSQITLPGSIFLAFIAVFPALIVKIMGVQQGWALFFGGTSLIILVGVAIDTMQQVNSYLLNRHYDGLMKTGKNRKAAVA</sequence>
<comment type="subcellular location">
    <subcellularLocation>
        <location evidence="9">Cell membrane</location>
        <topology evidence="9">Multi-pass membrane protein</topology>
    </subcellularLocation>
    <subcellularLocation>
        <location evidence="1 11">Membrane</location>
        <topology evidence="1 11">Multi-pass membrane protein</topology>
    </subcellularLocation>
</comment>
<dbReference type="Proteomes" id="UP000670776">
    <property type="component" value="Unassembled WGS sequence"/>
</dbReference>
<evidence type="ECO:0000256" key="11">
    <source>
        <dbReference type="RuleBase" id="RU003484"/>
    </source>
</evidence>
<feature type="transmembrane region" description="Helical" evidence="9">
    <location>
        <begin position="79"/>
        <end position="99"/>
    </location>
</feature>
<keyword evidence="5 9" id="KW-0653">Protein transport</keyword>
<evidence type="ECO:0000256" key="4">
    <source>
        <dbReference type="ARBA" id="ARBA00022692"/>
    </source>
</evidence>
<dbReference type="InterPro" id="IPR023201">
    <property type="entry name" value="SecY_dom_sf"/>
</dbReference>
<evidence type="ECO:0000256" key="12">
    <source>
        <dbReference type="RuleBase" id="RU004349"/>
    </source>
</evidence>
<feature type="transmembrane region" description="Helical" evidence="9">
    <location>
        <begin position="313"/>
        <end position="333"/>
    </location>
</feature>
<dbReference type="PIRSF" id="PIRSF004557">
    <property type="entry name" value="SecY"/>
    <property type="match status" value="1"/>
</dbReference>
<dbReference type="InterPro" id="IPR030659">
    <property type="entry name" value="SecY_CS"/>
</dbReference>
<name>A0ABS4BS46_9FLAO</name>
<keyword evidence="8 9" id="KW-0472">Membrane</keyword>
<keyword evidence="14" id="KW-1185">Reference proteome</keyword>
<organism evidence="13 14">
    <name type="scientific">Mariniflexile gromovii</name>
    <dbReference type="NCBI Taxonomy" id="362523"/>
    <lineage>
        <taxon>Bacteria</taxon>
        <taxon>Pseudomonadati</taxon>
        <taxon>Bacteroidota</taxon>
        <taxon>Flavobacteriia</taxon>
        <taxon>Flavobacteriales</taxon>
        <taxon>Flavobacteriaceae</taxon>
        <taxon>Mariniflexile</taxon>
    </lineage>
</organism>
<feature type="transmembrane region" description="Helical" evidence="9">
    <location>
        <begin position="119"/>
        <end position="141"/>
    </location>
</feature>
<evidence type="ECO:0000256" key="7">
    <source>
        <dbReference type="ARBA" id="ARBA00023010"/>
    </source>
</evidence>
<dbReference type="NCBIfam" id="TIGR00967">
    <property type="entry name" value="3a0501s007"/>
    <property type="match status" value="1"/>
</dbReference>
<dbReference type="Pfam" id="PF00344">
    <property type="entry name" value="SecY"/>
    <property type="match status" value="1"/>
</dbReference>
<evidence type="ECO:0000256" key="1">
    <source>
        <dbReference type="ARBA" id="ARBA00004141"/>
    </source>
</evidence>